<dbReference type="PANTHER" id="PTHR37312:SF1">
    <property type="entry name" value="MEMBRANE-BOUND ACYLTRANSFERASE YKRP-RELATED"/>
    <property type="match status" value="1"/>
</dbReference>
<evidence type="ECO:0000313" key="5">
    <source>
        <dbReference type="Proteomes" id="UP000283946"/>
    </source>
</evidence>
<feature type="domain" description="Acyltransferase 3" evidence="3">
    <location>
        <begin position="5"/>
        <end position="317"/>
    </location>
</feature>
<keyword evidence="2" id="KW-1133">Transmembrane helix</keyword>
<protein>
    <submittedName>
        <fullName evidence="4">Fucose 4-O-acetylase</fullName>
    </submittedName>
</protein>
<keyword evidence="2" id="KW-0812">Transmembrane</keyword>
<feature type="transmembrane region" description="Helical" evidence="2">
    <location>
        <begin position="299"/>
        <end position="320"/>
    </location>
</feature>
<name>A0AAD1AFV3_9MICO</name>
<keyword evidence="2" id="KW-0472">Membrane</keyword>
<sequence>MPLWDNARFLCVTLVVIGHGIQRLTAHSDTSLIVYLTIYAFHMPAFAIISGYFSKSGAPSARAMRRVLTDILLPYLIMETIWTLVQFLVEGKQEFNPTTPSWTLWFLLALGIFRLVLPYLTLLRWPLLISVMLAVGVSYYDNIDSTFSLARAIGILPFFVFGWRLRGFAPGGRSVVEWWLAQPSARVLGARVAAVLLFAVATVVMTVNIEAFRAVDLRFWFFYDRPYDALGETQWWAGLVRLALMVAAVVLSLALFALVPRRRTPLTAWGQSTMYVYLLHSFVLYPLRESGLLSRTESTLALVLMILFCIAVSIALSLGWTRTVFHRLVEPRAAWLFAPNADARPPRPDRADPTGAKRDRQPERR</sequence>
<feature type="transmembrane region" description="Helical" evidence="2">
    <location>
        <begin position="266"/>
        <end position="287"/>
    </location>
</feature>
<dbReference type="Pfam" id="PF01757">
    <property type="entry name" value="Acyl_transf_3"/>
    <property type="match status" value="1"/>
</dbReference>
<feature type="region of interest" description="Disordered" evidence="1">
    <location>
        <begin position="340"/>
        <end position="365"/>
    </location>
</feature>
<dbReference type="InterPro" id="IPR002656">
    <property type="entry name" value="Acyl_transf_3_dom"/>
</dbReference>
<dbReference type="InterPro" id="IPR052734">
    <property type="entry name" value="Nod_factor_acetyltransferase"/>
</dbReference>
<dbReference type="GO" id="GO:0016747">
    <property type="term" value="F:acyltransferase activity, transferring groups other than amino-acyl groups"/>
    <property type="evidence" value="ECO:0007669"/>
    <property type="project" value="InterPro"/>
</dbReference>
<evidence type="ECO:0000313" key="4">
    <source>
        <dbReference type="EMBL" id="AZZ57383.1"/>
    </source>
</evidence>
<reference evidence="4 5" key="1">
    <citation type="submission" date="2018-03" db="EMBL/GenBank/DDBJ databases">
        <title>Bacteriophage NCPPB3778 and a type I-E CRISPR drive the evolution of the US Biological Select Agent, Rathayibacter toxicus.</title>
        <authorList>
            <person name="Davis E.W.II."/>
            <person name="Tabima J.F."/>
            <person name="Weisberg A.J."/>
            <person name="Dantas Lopes L."/>
            <person name="Wiseman M.S."/>
            <person name="Wiseman M.S."/>
            <person name="Pupko T."/>
            <person name="Belcher M.S."/>
            <person name="Sechler A.J."/>
            <person name="Tancos M.A."/>
            <person name="Schroeder B.K."/>
            <person name="Murray T.D."/>
            <person name="Luster D.G."/>
            <person name="Schneider W.L."/>
            <person name="Rogers E."/>
            <person name="Andreote F.D."/>
            <person name="Grunwald N.J."/>
            <person name="Putnam M.L."/>
            <person name="Chang J.H."/>
        </authorList>
    </citation>
    <scope>NUCLEOTIDE SEQUENCE [LARGE SCALE GENOMIC DNA]</scope>
    <source>
        <strain evidence="4 5">NCCPB 2253</strain>
    </source>
</reference>
<evidence type="ECO:0000256" key="2">
    <source>
        <dbReference type="SAM" id="Phobius"/>
    </source>
</evidence>
<dbReference type="Proteomes" id="UP000283946">
    <property type="component" value="Chromosome"/>
</dbReference>
<dbReference type="EMBL" id="CP028130">
    <property type="protein sequence ID" value="AZZ57383.1"/>
    <property type="molecule type" value="Genomic_DNA"/>
</dbReference>
<feature type="compositionally biased region" description="Basic and acidic residues" evidence="1">
    <location>
        <begin position="344"/>
        <end position="365"/>
    </location>
</feature>
<organism evidence="4 5">
    <name type="scientific">Rathayibacter iranicus</name>
    <dbReference type="NCBI Taxonomy" id="59737"/>
    <lineage>
        <taxon>Bacteria</taxon>
        <taxon>Bacillati</taxon>
        <taxon>Actinomycetota</taxon>
        <taxon>Actinomycetes</taxon>
        <taxon>Micrococcales</taxon>
        <taxon>Microbacteriaceae</taxon>
        <taxon>Rathayibacter</taxon>
    </lineage>
</organism>
<dbReference type="KEGG" id="ria:C7V51_07470"/>
<feature type="transmembrane region" description="Helical" evidence="2">
    <location>
        <begin position="192"/>
        <end position="215"/>
    </location>
</feature>
<evidence type="ECO:0000259" key="3">
    <source>
        <dbReference type="Pfam" id="PF01757"/>
    </source>
</evidence>
<feature type="transmembrane region" description="Helical" evidence="2">
    <location>
        <begin position="101"/>
        <end position="117"/>
    </location>
</feature>
<gene>
    <name evidence="4" type="ORF">C7V51_07470</name>
</gene>
<evidence type="ECO:0000256" key="1">
    <source>
        <dbReference type="SAM" id="MobiDB-lite"/>
    </source>
</evidence>
<accession>A0AAD1AFV3</accession>
<feature type="transmembrane region" description="Helical" evidence="2">
    <location>
        <begin position="33"/>
        <end position="55"/>
    </location>
</feature>
<proteinExistence type="predicted"/>
<feature type="transmembrane region" description="Helical" evidence="2">
    <location>
        <begin position="67"/>
        <end position="89"/>
    </location>
</feature>
<feature type="transmembrane region" description="Helical" evidence="2">
    <location>
        <begin position="235"/>
        <end position="259"/>
    </location>
</feature>
<dbReference type="AlphaFoldDB" id="A0AAD1AFV3"/>
<dbReference type="PANTHER" id="PTHR37312">
    <property type="entry name" value="MEMBRANE-BOUND ACYLTRANSFERASE YKRP-RELATED"/>
    <property type="match status" value="1"/>
</dbReference>